<dbReference type="AlphaFoldDB" id="A0A0W0RZX3"/>
<dbReference type="STRING" id="447.Lboz_0559"/>
<name>A0A0W0RZX3_LEGBO</name>
<evidence type="ECO:0000313" key="4">
    <source>
        <dbReference type="Proteomes" id="UP000054695"/>
    </source>
</evidence>
<dbReference type="OrthoDB" id="5242130at2"/>
<evidence type="ECO:0000256" key="1">
    <source>
        <dbReference type="SAM" id="SignalP"/>
    </source>
</evidence>
<protein>
    <submittedName>
        <fullName evidence="3">Ser-Thr-rich glycosyl-phosphatidyl-inositol-anchored membrane family protein</fullName>
    </submittedName>
</protein>
<dbReference type="RefSeq" id="WP_058458251.1">
    <property type="nucleotide sequence ID" value="NZ_CAAAIY010000013.1"/>
</dbReference>
<dbReference type="Pfam" id="PF13583">
    <property type="entry name" value="Reprolysin_4"/>
    <property type="match status" value="1"/>
</dbReference>
<evidence type="ECO:0000259" key="2">
    <source>
        <dbReference type="PROSITE" id="PS50215"/>
    </source>
</evidence>
<dbReference type="PATRIC" id="fig|447.4.peg.602"/>
<reference evidence="3 4" key="1">
    <citation type="submission" date="2015-11" db="EMBL/GenBank/DDBJ databases">
        <title>Genomic analysis of 38 Legionella species identifies large and diverse effector repertoires.</title>
        <authorList>
            <person name="Burstein D."/>
            <person name="Amaro F."/>
            <person name="Zusman T."/>
            <person name="Lifshitz Z."/>
            <person name="Cohen O."/>
            <person name="Gilbert J.A."/>
            <person name="Pupko T."/>
            <person name="Shuman H.A."/>
            <person name="Segal G."/>
        </authorList>
    </citation>
    <scope>NUCLEOTIDE SEQUENCE [LARGE SCALE GENOMIC DNA]</scope>
    <source>
        <strain evidence="3 4">WIGA</strain>
    </source>
</reference>
<comment type="caution">
    <text evidence="3">The sequence shown here is derived from an EMBL/GenBank/DDBJ whole genome shotgun (WGS) entry which is preliminary data.</text>
</comment>
<proteinExistence type="predicted"/>
<accession>A0A0W0RZX3</accession>
<feature type="signal peptide" evidence="1">
    <location>
        <begin position="1"/>
        <end position="19"/>
    </location>
</feature>
<feature type="chain" id="PRO_5006911464" evidence="1">
    <location>
        <begin position="20"/>
        <end position="735"/>
    </location>
</feature>
<keyword evidence="4" id="KW-1185">Reference proteome</keyword>
<dbReference type="Gene3D" id="3.40.390.10">
    <property type="entry name" value="Collagenase (Catalytic Domain)"/>
    <property type="match status" value="1"/>
</dbReference>
<dbReference type="GO" id="GO:0004222">
    <property type="term" value="F:metalloendopeptidase activity"/>
    <property type="evidence" value="ECO:0007669"/>
    <property type="project" value="InterPro"/>
</dbReference>
<dbReference type="InterPro" id="IPR024079">
    <property type="entry name" value="MetalloPept_cat_dom_sf"/>
</dbReference>
<dbReference type="GO" id="GO:0006508">
    <property type="term" value="P:proteolysis"/>
    <property type="evidence" value="ECO:0007669"/>
    <property type="project" value="InterPro"/>
</dbReference>
<organism evidence="3 4">
    <name type="scientific">Legionella bozemanae</name>
    <name type="common">Fluoribacter bozemanae</name>
    <dbReference type="NCBI Taxonomy" id="447"/>
    <lineage>
        <taxon>Bacteria</taxon>
        <taxon>Pseudomonadati</taxon>
        <taxon>Pseudomonadota</taxon>
        <taxon>Gammaproteobacteria</taxon>
        <taxon>Legionellales</taxon>
        <taxon>Legionellaceae</taxon>
        <taxon>Legionella</taxon>
    </lineage>
</organism>
<dbReference type="PROSITE" id="PS50215">
    <property type="entry name" value="ADAM_MEPRO"/>
    <property type="match status" value="1"/>
</dbReference>
<evidence type="ECO:0000313" key="3">
    <source>
        <dbReference type="EMBL" id="KTC76489.1"/>
    </source>
</evidence>
<keyword evidence="1" id="KW-0732">Signal</keyword>
<sequence length="735" mass="79613">MTRTLFTLSLILFSSIASAQDKVVQHFFKDVDPSEISSTIKNNIQASHFRLVEIDLNQLYAELENAPHRDELQSGESIQIELPLPDKTTNLYQVTENSTLHPELSAKFPEIKTYDAYGVTEPGELVKLDLTPQGFHAMIFRPGQSPVFIDPLKKGDTQYYIVYYKKDFITSKRLKCGVHSQSPLATIPVSSKHFANFNPCRLKKYRLAMAATAQYTQYFGGTVAAALAAEATTINRVNGIYEIDMAITMQIIANNNLIIYTNPNNQPYTHGNPERMIDQNQRNINQVIGPLNYDIGHVVDSAGSGLAELASVCDNNGKARGVTGRKNPIGDPFDIDYVAHEMGHQFGANHVQNNNCNRNGPTAVEPGSGSTIMGYAGICAPNVQNNSDAYFNGISLQEMGNFVSSPSHTCPVTTPIASAPVISRVNGGFIPAQTPFALFASATKSGAGVLTYTWEQMDNEISPQPPVSTATGGPNFRSFPPQTVGTRFFPNLNALSNGGPFTWEVLSSVSRIMKLRVSVRRNIPGGSCNAYTDTAVTTVSSAGPFIVTSPTNSGIIWTGLSPQTVTWDVANTNIYPINAFFVSVFLSIDGGKTFPYPLLLNTPNNGYGQICVPNLNTTTARIMVQANNGSFFNVSKNNFSIIAVPPRAPVLTTAERNQMNTNEAFVFYAGCAPLSGEVYTVNGLPGATVTLDNKNSRFVIGNILTPKRVQNVTITATGGNKVSVTSNPITILSIL</sequence>
<dbReference type="Proteomes" id="UP000054695">
    <property type="component" value="Unassembled WGS sequence"/>
</dbReference>
<dbReference type="SUPFAM" id="SSF55486">
    <property type="entry name" value="Metalloproteases ('zincins'), catalytic domain"/>
    <property type="match status" value="1"/>
</dbReference>
<gene>
    <name evidence="3" type="ORF">Lboz_0559</name>
</gene>
<dbReference type="EMBL" id="LNXU01000004">
    <property type="protein sequence ID" value="KTC76489.1"/>
    <property type="molecule type" value="Genomic_DNA"/>
</dbReference>
<dbReference type="InterPro" id="IPR001590">
    <property type="entry name" value="Peptidase_M12B"/>
</dbReference>
<feature type="domain" description="Peptidase M12B" evidence="2">
    <location>
        <begin position="203"/>
        <end position="415"/>
    </location>
</feature>